<evidence type="ECO:0000313" key="11">
    <source>
        <dbReference type="Proteomes" id="UP001381693"/>
    </source>
</evidence>
<evidence type="ECO:0000313" key="10">
    <source>
        <dbReference type="EMBL" id="KAK7073374.1"/>
    </source>
</evidence>
<feature type="compositionally biased region" description="Basic residues" evidence="6">
    <location>
        <begin position="463"/>
        <end position="481"/>
    </location>
</feature>
<protein>
    <recommendedName>
        <fullName evidence="12">PIN domain-containing protein</fullName>
    </recommendedName>
</protein>
<dbReference type="AlphaFoldDB" id="A0AAN9A410"/>
<accession>A0AAN9A410</accession>
<dbReference type="Gene3D" id="1.25.40.10">
    <property type="entry name" value="Tetratricopeptide repeat domain"/>
    <property type="match status" value="1"/>
</dbReference>
<feature type="region of interest" description="Disordered" evidence="6">
    <location>
        <begin position="428"/>
        <end position="546"/>
    </location>
</feature>
<feature type="compositionally biased region" description="Acidic residues" evidence="6">
    <location>
        <begin position="490"/>
        <end position="531"/>
    </location>
</feature>
<gene>
    <name evidence="10" type="ORF">SK128_016704</name>
</gene>
<dbReference type="SUPFAM" id="SSF48452">
    <property type="entry name" value="TPR-like"/>
    <property type="match status" value="1"/>
</dbReference>
<dbReference type="FunFam" id="3.40.50.1010:FF:000033">
    <property type="entry name" value="Blast:Protein SMG5"/>
    <property type="match status" value="1"/>
</dbReference>
<dbReference type="GO" id="GO:0070034">
    <property type="term" value="F:telomerase RNA binding"/>
    <property type="evidence" value="ECO:0007669"/>
    <property type="project" value="TreeGrafter"/>
</dbReference>
<sequence length="956" mass="107807">MRKATLTTGERADHADQLKKLTKHVSECVRRANSVLGEAGAVGTLFTAQAVGARARLRDACQKVITMAPGTQARRMEEILWRKVYYEPLASAKKMRKGTVWATNEAFWVYNHLWSGVAYYHQLLQSQAQSSLLHTHQADLLPYPSEEDITRDMDNDDSIVDSLHRYLTCLGDLTRYMLDLTSPPPHTLSVRYYLQALHYNPESGLTHSNLATVYSTNDQPLLAVAHYLRALTCEKTFEGAESNLKRLLDKSRTIYESGVEVREVDSSPTYHHKMFLHTFLTLISLLINNRETEDVARLCQDVLVQLGKVLETYDDNDNEVSESSPIPGSSPNGHIQTTTCNGRDSPEETLVKKVVPFSLTSESIVIVCAVLCLCTHRLKKKGLSHTSMAQALFVSVLLTLVSHVSSRLEQRISLVDPSFLMRIFPETEKEKDAEDKSEDIKELQSDDKGNCKSLSENSSDGKKKPKNKRSNRLANLRRRRRVNGDGSSVSDDESDFEGSGSDEENDKCDDDDDDVASVTTEEDDDEEEELDFSQLCSSEDDDDSDEDVKIVSDQWDGLTAGEHLQLIGQEGMLSAVFVACNWLKSEDEVIHLCIKTADSLWTAIAKLLNLLRVDLENFKDLEGIRNEVVDLVQLMNGNQNGDSSAMLDSLKHTPLAEDLMLHTLIPLYYPNTQNSLNLKSSEMVLMRVERLCQFGRDMSRRSDTPLWCSVDTGEYRFSMEGVVISENIKNKESDPEMTSRESTASPSEEDLLSVPTPKKESKRLAGMQSLTAQWLQHEVRNLEERTARRATLGLYLVPDATVLINHLTAIKMLLSKPTHMIIIPQTVIDLLDQQKRESVGARDAIRWLEIKFRHGSRFIRAQRPHERTHLPLIKYPKRKDKEAWEWYQILECCHYLSAQVQQNSSVKSATVTLLTAINQSPSTSFSHSGLALAAGAVMENIEEFIRKWQTSTKGHS</sequence>
<feature type="region of interest" description="Disordered" evidence="6">
    <location>
        <begin position="316"/>
        <end position="345"/>
    </location>
</feature>
<feature type="domain" description="PIN" evidence="9">
    <location>
        <begin position="796"/>
        <end position="908"/>
    </location>
</feature>
<dbReference type="InterPro" id="IPR011990">
    <property type="entry name" value="TPR-like_helical_dom_sf"/>
</dbReference>
<dbReference type="Proteomes" id="UP001381693">
    <property type="component" value="Unassembled WGS sequence"/>
</dbReference>
<feature type="domain" description="Telomerase activating protein Est1-like N-terminal" evidence="8">
    <location>
        <begin position="76"/>
        <end position="178"/>
    </location>
</feature>
<dbReference type="PANTHER" id="PTHR15696:SF7">
    <property type="entry name" value="NONSENSE-MEDIATED MRNA DECAY FACTOR"/>
    <property type="match status" value="1"/>
</dbReference>
<dbReference type="GO" id="GO:0005737">
    <property type="term" value="C:cytoplasm"/>
    <property type="evidence" value="ECO:0007669"/>
    <property type="project" value="UniProtKB-SubCell"/>
</dbReference>
<feature type="compositionally biased region" description="Polar residues" evidence="6">
    <location>
        <begin position="321"/>
        <end position="342"/>
    </location>
</feature>
<keyword evidence="4" id="KW-0866">Nonsense-mediated mRNA decay</keyword>
<name>A0AAN9A410_HALRR</name>
<dbReference type="CDD" id="cd09884">
    <property type="entry name" value="PIN_Smg5-like"/>
    <property type="match status" value="1"/>
</dbReference>
<organism evidence="10 11">
    <name type="scientific">Halocaridina rubra</name>
    <name type="common">Hawaiian red shrimp</name>
    <dbReference type="NCBI Taxonomy" id="373956"/>
    <lineage>
        <taxon>Eukaryota</taxon>
        <taxon>Metazoa</taxon>
        <taxon>Ecdysozoa</taxon>
        <taxon>Arthropoda</taxon>
        <taxon>Crustacea</taxon>
        <taxon>Multicrustacea</taxon>
        <taxon>Malacostraca</taxon>
        <taxon>Eumalacostraca</taxon>
        <taxon>Eucarida</taxon>
        <taxon>Decapoda</taxon>
        <taxon>Pleocyemata</taxon>
        <taxon>Caridea</taxon>
        <taxon>Atyoidea</taxon>
        <taxon>Atyidae</taxon>
        <taxon>Halocaridina</taxon>
    </lineage>
</organism>
<keyword evidence="11" id="KW-1185">Reference proteome</keyword>
<evidence type="ECO:0000256" key="4">
    <source>
        <dbReference type="ARBA" id="ARBA00023161"/>
    </source>
</evidence>
<evidence type="ECO:0000259" key="8">
    <source>
        <dbReference type="Pfam" id="PF10374"/>
    </source>
</evidence>
<evidence type="ECO:0000256" key="5">
    <source>
        <dbReference type="ARBA" id="ARBA00023242"/>
    </source>
</evidence>
<comment type="subcellular location">
    <subcellularLocation>
        <location evidence="2">Cytoplasm</location>
    </subcellularLocation>
    <subcellularLocation>
        <location evidence="1">Nucleus</location>
    </subcellularLocation>
</comment>
<dbReference type="Gene3D" id="3.40.50.1010">
    <property type="entry name" value="5'-nuclease"/>
    <property type="match status" value="1"/>
</dbReference>
<dbReference type="PANTHER" id="PTHR15696">
    <property type="entry name" value="SMG-7 SUPPRESSOR WITH MORPHOLOGICAL EFFECT ON GENITALIA PROTEIN 7"/>
    <property type="match status" value="1"/>
</dbReference>
<dbReference type="Pfam" id="PF13638">
    <property type="entry name" value="PIN_4"/>
    <property type="match status" value="1"/>
</dbReference>
<dbReference type="Pfam" id="PF10373">
    <property type="entry name" value="EST1_DNA_bind"/>
    <property type="match status" value="1"/>
</dbReference>
<keyword evidence="3" id="KW-0963">Cytoplasm</keyword>
<evidence type="ECO:0000256" key="6">
    <source>
        <dbReference type="SAM" id="MobiDB-lite"/>
    </source>
</evidence>
<dbReference type="InterPro" id="IPR019458">
    <property type="entry name" value="Est1-like_N"/>
</dbReference>
<feature type="region of interest" description="Disordered" evidence="6">
    <location>
        <begin position="728"/>
        <end position="758"/>
    </location>
</feature>
<dbReference type="GO" id="GO:0000184">
    <property type="term" value="P:nuclear-transcribed mRNA catabolic process, nonsense-mediated decay"/>
    <property type="evidence" value="ECO:0007669"/>
    <property type="project" value="UniProtKB-KW"/>
</dbReference>
<dbReference type="InterPro" id="IPR002716">
    <property type="entry name" value="PIN_dom"/>
</dbReference>
<dbReference type="GO" id="GO:0005697">
    <property type="term" value="C:telomerase holoenzyme complex"/>
    <property type="evidence" value="ECO:0007669"/>
    <property type="project" value="TreeGrafter"/>
</dbReference>
<evidence type="ECO:0000256" key="2">
    <source>
        <dbReference type="ARBA" id="ARBA00004496"/>
    </source>
</evidence>
<keyword evidence="5" id="KW-0539">Nucleus</keyword>
<evidence type="ECO:0008006" key="12">
    <source>
        <dbReference type="Google" id="ProtNLM"/>
    </source>
</evidence>
<dbReference type="InterPro" id="IPR045153">
    <property type="entry name" value="Est1/Ebs1-like"/>
</dbReference>
<dbReference type="GO" id="GO:0042162">
    <property type="term" value="F:telomeric DNA binding"/>
    <property type="evidence" value="ECO:0007669"/>
    <property type="project" value="TreeGrafter"/>
</dbReference>
<feature type="compositionally biased region" description="Basic and acidic residues" evidence="6">
    <location>
        <begin position="728"/>
        <end position="739"/>
    </location>
</feature>
<dbReference type="Pfam" id="PF10374">
    <property type="entry name" value="EST1"/>
    <property type="match status" value="1"/>
</dbReference>
<comment type="caution">
    <text evidence="10">The sequence shown here is derived from an EMBL/GenBank/DDBJ whole genome shotgun (WGS) entry which is preliminary data.</text>
</comment>
<evidence type="ECO:0000259" key="9">
    <source>
        <dbReference type="Pfam" id="PF13638"/>
    </source>
</evidence>
<proteinExistence type="predicted"/>
<evidence type="ECO:0000256" key="3">
    <source>
        <dbReference type="ARBA" id="ARBA00022490"/>
    </source>
</evidence>
<dbReference type="EMBL" id="JAXCGZ010013212">
    <property type="protein sequence ID" value="KAK7073374.1"/>
    <property type="molecule type" value="Genomic_DNA"/>
</dbReference>
<feature type="domain" description="DNA/RNA-binding" evidence="7">
    <location>
        <begin position="189"/>
        <end position="414"/>
    </location>
</feature>
<feature type="compositionally biased region" description="Basic and acidic residues" evidence="6">
    <location>
        <begin position="428"/>
        <end position="450"/>
    </location>
</feature>
<evidence type="ECO:0000256" key="1">
    <source>
        <dbReference type="ARBA" id="ARBA00004123"/>
    </source>
</evidence>
<evidence type="ECO:0000259" key="7">
    <source>
        <dbReference type="Pfam" id="PF10373"/>
    </source>
</evidence>
<dbReference type="InterPro" id="IPR018834">
    <property type="entry name" value="DNA/RNA-bd_Est1-type"/>
</dbReference>
<reference evidence="10 11" key="1">
    <citation type="submission" date="2023-11" db="EMBL/GenBank/DDBJ databases">
        <title>Halocaridina rubra genome assembly.</title>
        <authorList>
            <person name="Smith C."/>
        </authorList>
    </citation>
    <scope>NUCLEOTIDE SEQUENCE [LARGE SCALE GENOMIC DNA]</scope>
    <source>
        <strain evidence="10">EP-1</strain>
        <tissue evidence="10">Whole</tissue>
    </source>
</reference>